<dbReference type="EC" id="4.2.99.18" evidence="12"/>
<comment type="cofactor">
    <cofactor evidence="1">
        <name>[4Fe-4S] cluster</name>
        <dbReference type="ChEBI" id="CHEBI:49883"/>
    </cofactor>
</comment>
<evidence type="ECO:0000256" key="6">
    <source>
        <dbReference type="ARBA" id="ARBA00023004"/>
    </source>
</evidence>
<gene>
    <name evidence="12" type="primary">nth</name>
    <name evidence="12" type="ORF">RY831_10750</name>
</gene>
<dbReference type="Gene3D" id="1.10.1670.10">
    <property type="entry name" value="Helix-hairpin-Helix base-excision DNA repair enzymes (C-terminal)"/>
    <property type="match status" value="1"/>
</dbReference>
<evidence type="ECO:0000256" key="8">
    <source>
        <dbReference type="ARBA" id="ARBA00023204"/>
    </source>
</evidence>
<comment type="caution">
    <text evidence="12">The sequence shown here is derived from an EMBL/GenBank/DDBJ whole genome shotgun (WGS) entry which is preliminary data.</text>
</comment>
<dbReference type="PIRSF" id="PIRSF001435">
    <property type="entry name" value="Nth"/>
    <property type="match status" value="1"/>
</dbReference>
<evidence type="ECO:0000256" key="7">
    <source>
        <dbReference type="ARBA" id="ARBA00023014"/>
    </source>
</evidence>
<evidence type="ECO:0000313" key="12">
    <source>
        <dbReference type="EMBL" id="MEC4719628.1"/>
    </source>
</evidence>
<keyword evidence="3" id="KW-0479">Metal-binding</keyword>
<proteinExistence type="inferred from homology"/>
<evidence type="ECO:0000256" key="3">
    <source>
        <dbReference type="ARBA" id="ARBA00022723"/>
    </source>
</evidence>
<evidence type="ECO:0000259" key="11">
    <source>
        <dbReference type="SMART" id="SM00478"/>
    </source>
</evidence>
<keyword evidence="10" id="KW-0326">Glycosidase</keyword>
<dbReference type="InterPro" id="IPR004035">
    <property type="entry name" value="Endouclease-III_FeS-bd_BS"/>
</dbReference>
<evidence type="ECO:0000256" key="2">
    <source>
        <dbReference type="ARBA" id="ARBA00008343"/>
    </source>
</evidence>
<evidence type="ECO:0000256" key="10">
    <source>
        <dbReference type="ARBA" id="ARBA00023295"/>
    </source>
</evidence>
<dbReference type="PROSITE" id="PS00764">
    <property type="entry name" value="ENDONUCLEASE_III_1"/>
    <property type="match status" value="1"/>
</dbReference>
<dbReference type="Pfam" id="PF00730">
    <property type="entry name" value="HhH-GPD"/>
    <property type="match status" value="1"/>
</dbReference>
<keyword evidence="4" id="KW-0227">DNA damage</keyword>
<keyword evidence="8" id="KW-0234">DNA repair</keyword>
<accession>A0ABU6J870</accession>
<dbReference type="PANTHER" id="PTHR43286">
    <property type="entry name" value="ENDONUCLEASE III-LIKE PROTEIN 1"/>
    <property type="match status" value="1"/>
</dbReference>
<dbReference type="SMART" id="SM00478">
    <property type="entry name" value="ENDO3c"/>
    <property type="match status" value="1"/>
</dbReference>
<feature type="domain" description="HhH-GPD" evidence="11">
    <location>
        <begin position="47"/>
        <end position="194"/>
    </location>
</feature>
<evidence type="ECO:0000256" key="5">
    <source>
        <dbReference type="ARBA" id="ARBA00022801"/>
    </source>
</evidence>
<keyword evidence="9 12" id="KW-0456">Lyase</keyword>
<keyword evidence="12" id="KW-0540">Nuclease</keyword>
<dbReference type="GO" id="GO:0140078">
    <property type="term" value="F:class I DNA-(apurinic or apyrimidinic site) endonuclease activity"/>
    <property type="evidence" value="ECO:0007669"/>
    <property type="project" value="UniProtKB-EC"/>
</dbReference>
<dbReference type="InterPro" id="IPR023170">
    <property type="entry name" value="HhH_base_excis_C"/>
</dbReference>
<keyword evidence="5" id="KW-0378">Hydrolase</keyword>
<keyword evidence="13" id="KW-1185">Reference proteome</keyword>
<dbReference type="InterPro" id="IPR011257">
    <property type="entry name" value="DNA_glycosylase"/>
</dbReference>
<dbReference type="Proteomes" id="UP001352263">
    <property type="component" value="Unassembled WGS sequence"/>
</dbReference>
<dbReference type="SUPFAM" id="SSF48150">
    <property type="entry name" value="DNA-glycosylase"/>
    <property type="match status" value="1"/>
</dbReference>
<organism evidence="12 13">
    <name type="scientific">Noviherbaspirillum album</name>
    <dbReference type="NCBI Taxonomy" id="3080276"/>
    <lineage>
        <taxon>Bacteria</taxon>
        <taxon>Pseudomonadati</taxon>
        <taxon>Pseudomonadota</taxon>
        <taxon>Betaproteobacteria</taxon>
        <taxon>Burkholderiales</taxon>
        <taxon>Oxalobacteraceae</taxon>
        <taxon>Noviherbaspirillum</taxon>
    </lineage>
</organism>
<dbReference type="RefSeq" id="WP_326506341.1">
    <property type="nucleotide sequence ID" value="NZ_JAWIIV010000007.1"/>
</dbReference>
<dbReference type="EMBL" id="JAWIIV010000007">
    <property type="protein sequence ID" value="MEC4719628.1"/>
    <property type="molecule type" value="Genomic_DNA"/>
</dbReference>
<dbReference type="CDD" id="cd00056">
    <property type="entry name" value="ENDO3c"/>
    <property type="match status" value="1"/>
</dbReference>
<evidence type="ECO:0000256" key="9">
    <source>
        <dbReference type="ARBA" id="ARBA00023239"/>
    </source>
</evidence>
<dbReference type="PANTHER" id="PTHR43286:SF1">
    <property type="entry name" value="ENDONUCLEASE III-LIKE PROTEIN 1"/>
    <property type="match status" value="1"/>
</dbReference>
<evidence type="ECO:0000313" key="13">
    <source>
        <dbReference type="Proteomes" id="UP001352263"/>
    </source>
</evidence>
<evidence type="ECO:0000256" key="4">
    <source>
        <dbReference type="ARBA" id="ARBA00022763"/>
    </source>
</evidence>
<name>A0ABU6J870_9BURK</name>
<keyword evidence="12" id="KW-0255">Endonuclease</keyword>
<keyword evidence="7" id="KW-0411">Iron-sulfur</keyword>
<dbReference type="Gene3D" id="1.10.340.30">
    <property type="entry name" value="Hypothetical protein, domain 2"/>
    <property type="match status" value="1"/>
</dbReference>
<sequence>MDKKPFDIAVAVRRIRTAVDPWPKAALFQLAEEGYTSAFEQLVACIISIRTFDEVTLPVSRKLFERARTPAGMCELALEELDALIGASTFHERKAGQILAIARRVRDEYGGTLPCDREVLMSFAGVGPKCANLVLGIACGEPFISVDVHVHRVTGRWGYVKASSPEKSLLALEAQLPRRYWIEINRLLVPFGKHICTGSRPRCSTCPVLDMCRQVGVEESR</sequence>
<keyword evidence="6" id="KW-0408">Iron</keyword>
<evidence type="ECO:0000256" key="1">
    <source>
        <dbReference type="ARBA" id="ARBA00001966"/>
    </source>
</evidence>
<comment type="similarity">
    <text evidence="2">Belongs to the Nth/MutY family.</text>
</comment>
<reference evidence="12 13" key="1">
    <citation type="submission" date="2023-10" db="EMBL/GenBank/DDBJ databases">
        <title>Noviherbaspirillum sp. CPCC 100848 genome assembly.</title>
        <authorList>
            <person name="Li X.Y."/>
            <person name="Fang X.M."/>
        </authorList>
    </citation>
    <scope>NUCLEOTIDE SEQUENCE [LARGE SCALE GENOMIC DNA]</scope>
    <source>
        <strain evidence="12 13">CPCC 100848</strain>
    </source>
</reference>
<dbReference type="InterPro" id="IPR003265">
    <property type="entry name" value="HhH-GPD_domain"/>
</dbReference>
<protein>
    <submittedName>
        <fullName evidence="12">Endonuclease III</fullName>
        <ecNumber evidence="12">4.2.99.18</ecNumber>
    </submittedName>
</protein>